<name>A0A8H4PN34_9HYPO</name>
<keyword evidence="2" id="KW-1185">Reference proteome</keyword>
<dbReference type="SUPFAM" id="SSF50129">
    <property type="entry name" value="GroES-like"/>
    <property type="match status" value="1"/>
</dbReference>
<dbReference type="InterPro" id="IPR011032">
    <property type="entry name" value="GroES-like_sf"/>
</dbReference>
<accession>A0A8H4PN34</accession>
<proteinExistence type="predicted"/>
<evidence type="ECO:0000313" key="1">
    <source>
        <dbReference type="EMBL" id="KAF4507218.1"/>
    </source>
</evidence>
<organism evidence="1 2">
    <name type="scientific">Ophiocordyceps sinensis</name>
    <dbReference type="NCBI Taxonomy" id="72228"/>
    <lineage>
        <taxon>Eukaryota</taxon>
        <taxon>Fungi</taxon>
        <taxon>Dikarya</taxon>
        <taxon>Ascomycota</taxon>
        <taxon>Pezizomycotina</taxon>
        <taxon>Sordariomycetes</taxon>
        <taxon>Hypocreomycetidae</taxon>
        <taxon>Hypocreales</taxon>
        <taxon>Ophiocordycipitaceae</taxon>
        <taxon>Ophiocordyceps</taxon>
    </lineage>
</organism>
<comment type="caution">
    <text evidence="1">The sequence shown here is derived from an EMBL/GenBank/DDBJ whole genome shotgun (WGS) entry which is preliminary data.</text>
</comment>
<evidence type="ECO:0000313" key="2">
    <source>
        <dbReference type="Proteomes" id="UP000557566"/>
    </source>
</evidence>
<dbReference type="Proteomes" id="UP000557566">
    <property type="component" value="Unassembled WGS sequence"/>
</dbReference>
<dbReference type="Gene3D" id="3.90.180.10">
    <property type="entry name" value="Medium-chain alcohol dehydrogenases, catalytic domain"/>
    <property type="match status" value="1"/>
</dbReference>
<sequence length="66" mass="6944">MGELASSYPGIECSGAVRRTGRNVDSLTVGDGVCATVRGAYGTHAICHSRSEPASQDVYSYRPPIL</sequence>
<protein>
    <submittedName>
        <fullName evidence="1">Uncharacterized protein</fullName>
    </submittedName>
</protein>
<dbReference type="EMBL" id="JAAVMX010000006">
    <property type="protein sequence ID" value="KAF4507218.1"/>
    <property type="molecule type" value="Genomic_DNA"/>
</dbReference>
<gene>
    <name evidence="1" type="ORF">G6O67_005881</name>
</gene>
<reference evidence="1 2" key="1">
    <citation type="journal article" date="2020" name="Genome Biol. Evol.">
        <title>A new high-quality draft genome assembly of the Chinese cordyceps Ophiocordyceps sinensis.</title>
        <authorList>
            <person name="Shu R."/>
            <person name="Zhang J."/>
            <person name="Meng Q."/>
            <person name="Zhang H."/>
            <person name="Zhou G."/>
            <person name="Li M."/>
            <person name="Wu P."/>
            <person name="Zhao Y."/>
            <person name="Chen C."/>
            <person name="Qin Q."/>
        </authorList>
    </citation>
    <scope>NUCLEOTIDE SEQUENCE [LARGE SCALE GENOMIC DNA]</scope>
    <source>
        <strain evidence="1 2">IOZ07</strain>
    </source>
</reference>
<dbReference type="AlphaFoldDB" id="A0A8H4PN34"/>